<feature type="region of interest" description="Disordered" evidence="1">
    <location>
        <begin position="556"/>
        <end position="584"/>
    </location>
</feature>
<evidence type="ECO:0000256" key="1">
    <source>
        <dbReference type="SAM" id="MobiDB-lite"/>
    </source>
</evidence>
<keyword evidence="6" id="KW-1185">Reference proteome</keyword>
<dbReference type="EMBL" id="QUBR01000002">
    <property type="protein sequence ID" value="REK71031.1"/>
    <property type="molecule type" value="Genomic_DNA"/>
</dbReference>
<reference evidence="5 6" key="1">
    <citation type="submission" date="2018-08" db="EMBL/GenBank/DDBJ databases">
        <title>Aeromicrobium sp. M2KJ-4, whole genome shotgun sequence.</title>
        <authorList>
            <person name="Tuo L."/>
        </authorList>
    </citation>
    <scope>NUCLEOTIDE SEQUENCE [LARGE SCALE GENOMIC DNA]</scope>
    <source>
        <strain evidence="5 6">M2KJ-4</strain>
    </source>
</reference>
<protein>
    <submittedName>
        <fullName evidence="5">DUF2207 domain-containing protein</fullName>
    </submittedName>
</protein>
<gene>
    <name evidence="5" type="ORF">DX116_12780</name>
</gene>
<feature type="transmembrane region" description="Helical" evidence="2">
    <location>
        <begin position="241"/>
        <end position="261"/>
    </location>
</feature>
<keyword evidence="2" id="KW-0812">Transmembrane</keyword>
<dbReference type="OrthoDB" id="143710at2"/>
<dbReference type="AlphaFoldDB" id="A0A371P511"/>
<accession>A0A371P511</accession>
<dbReference type="InterPro" id="IPR048389">
    <property type="entry name" value="YciQ-like_C"/>
</dbReference>
<evidence type="ECO:0000256" key="2">
    <source>
        <dbReference type="SAM" id="Phobius"/>
    </source>
</evidence>
<organism evidence="5 6">
    <name type="scientific">Aeromicrobium endophyticum</name>
    <dbReference type="NCBI Taxonomy" id="2292704"/>
    <lineage>
        <taxon>Bacteria</taxon>
        <taxon>Bacillati</taxon>
        <taxon>Actinomycetota</taxon>
        <taxon>Actinomycetes</taxon>
        <taxon>Propionibacteriales</taxon>
        <taxon>Nocardioidaceae</taxon>
        <taxon>Aeromicrobium</taxon>
    </lineage>
</organism>
<sequence length="584" mass="60233">MATVPDTTTPGPDPVRISDYQADYLVTAGGTLVAKETLTTEFPAGRHGIFRFWDLADPQDEHARLEPRQVTVELDGRSVPVELSWEKGTRLRVAKIGDPDSTVSSGTHTYTITYRIDGVLSPTTVGNGSDASSSWADDRPSESVLYWNVVAQGWQMDIDRSTIRLTLPAASSQVQCTTGVGAATAGPCTIEGAGTDTVTLTTGALPARTPVTVRVSLPVPTPDRVTAPWGIAADGSLGRSGIALAVVLLVTFVLMALAYVLDRRSREDEPGLPVTYEPPTGLGPVQTAYLTTEEVPDRALVATLLHQAERGLTTLSHGDDATWTITGVGDAAAWAATDDVTRFVGESLGVTQPGATFTAGKKTVEAGAELQKTRDELPAVVDRWAEGIGAQRAVPSEVAGRVAVVLSFIALLVVGFVSVVSPVPGIYALPFAGFALGGAGLVTAGVGKRRTALGRDLWSRSGGFERMLSTSSAKDRFDFSGRKDLYTAFIPYAVAFDCADRWARKYETTTGSPAPSPVWLAGGAGSGSAGGGFGGGQDFSGFESSLAGAISAYSATQSSSSSGSSGGGGFSGGGGGGGGGGGSW</sequence>
<feature type="domain" description="Predicted membrane protein YciQ-like C-terminal" evidence="4">
    <location>
        <begin position="276"/>
        <end position="505"/>
    </location>
</feature>
<keyword evidence="2" id="KW-0472">Membrane</keyword>
<dbReference type="Proteomes" id="UP000265581">
    <property type="component" value="Unassembled WGS sequence"/>
</dbReference>
<dbReference type="InterPro" id="IPR018702">
    <property type="entry name" value="DUF2207"/>
</dbReference>
<evidence type="ECO:0000313" key="5">
    <source>
        <dbReference type="EMBL" id="REK71031.1"/>
    </source>
</evidence>
<feature type="transmembrane region" description="Helical" evidence="2">
    <location>
        <begin position="426"/>
        <end position="447"/>
    </location>
</feature>
<dbReference type="Pfam" id="PF20990">
    <property type="entry name" value="DUF2207_C"/>
    <property type="match status" value="1"/>
</dbReference>
<feature type="domain" description="DUF2207" evidence="3">
    <location>
        <begin position="16"/>
        <end position="216"/>
    </location>
</feature>
<proteinExistence type="predicted"/>
<dbReference type="Pfam" id="PF09972">
    <property type="entry name" value="DUF2207"/>
    <property type="match status" value="1"/>
</dbReference>
<name>A0A371P511_9ACTN</name>
<feature type="transmembrane region" description="Helical" evidence="2">
    <location>
        <begin position="398"/>
        <end position="420"/>
    </location>
</feature>
<comment type="caution">
    <text evidence="5">The sequence shown here is derived from an EMBL/GenBank/DDBJ whole genome shotgun (WGS) entry which is preliminary data.</text>
</comment>
<feature type="compositionally biased region" description="Gly residues" evidence="1">
    <location>
        <begin position="564"/>
        <end position="584"/>
    </location>
</feature>
<keyword evidence="2" id="KW-1133">Transmembrane helix</keyword>
<evidence type="ECO:0000259" key="3">
    <source>
        <dbReference type="Pfam" id="PF09972"/>
    </source>
</evidence>
<evidence type="ECO:0000313" key="6">
    <source>
        <dbReference type="Proteomes" id="UP000265581"/>
    </source>
</evidence>
<evidence type="ECO:0000259" key="4">
    <source>
        <dbReference type="Pfam" id="PF20990"/>
    </source>
</evidence>